<proteinExistence type="predicted"/>
<accession>A0AAW4Z5P3</accession>
<dbReference type="Proteomes" id="UP001200544">
    <property type="component" value="Unassembled WGS sequence"/>
</dbReference>
<reference evidence="2" key="1">
    <citation type="submission" date="2021-07" db="EMBL/GenBank/DDBJ databases">
        <title>Comparative genomics of Bacteroides fragilis group isolates reveals species-dependent resistance mechanisms and validates clinical tools for resistance prediction.</title>
        <authorList>
            <person name="Wallace M.J."/>
            <person name="Jean S."/>
            <person name="Wallace M.A."/>
            <person name="Carey-Ann B.D."/>
            <person name="Dantas G."/>
        </authorList>
    </citation>
    <scope>NUCLEOTIDE SEQUENCE</scope>
    <source>
        <strain evidence="2">BJH_160</strain>
    </source>
</reference>
<dbReference type="Gene3D" id="1.10.260.40">
    <property type="entry name" value="lambda repressor-like DNA-binding domains"/>
    <property type="match status" value="1"/>
</dbReference>
<protein>
    <submittedName>
        <fullName evidence="2">Helix-turn-helix domain-containing protein</fullName>
    </submittedName>
</protein>
<dbReference type="EMBL" id="JAHYQA010000006">
    <property type="protein sequence ID" value="MCE9238045.1"/>
    <property type="molecule type" value="Genomic_DNA"/>
</dbReference>
<evidence type="ECO:0000313" key="2">
    <source>
        <dbReference type="EMBL" id="MCE9238045.1"/>
    </source>
</evidence>
<sequence>MEKDIIYPNRIRVILAERCLTNRWLAEQMGVTEITVSRWTTNKVQPSMTQFVIISKLLGVELKDLIEDEVSTKV</sequence>
<comment type="caution">
    <text evidence="2">The sequence shown here is derived from an EMBL/GenBank/DDBJ whole genome shotgun (WGS) entry which is preliminary data.</text>
</comment>
<dbReference type="PROSITE" id="PS50943">
    <property type="entry name" value="HTH_CROC1"/>
    <property type="match status" value="1"/>
</dbReference>
<evidence type="ECO:0000259" key="1">
    <source>
        <dbReference type="PROSITE" id="PS50943"/>
    </source>
</evidence>
<dbReference type="RefSeq" id="WP_234128828.1">
    <property type="nucleotide sequence ID" value="NZ_JAHYQA010000006.1"/>
</dbReference>
<dbReference type="InterPro" id="IPR001387">
    <property type="entry name" value="Cro/C1-type_HTH"/>
</dbReference>
<dbReference type="InterPro" id="IPR010982">
    <property type="entry name" value="Lambda_DNA-bd_dom_sf"/>
</dbReference>
<name>A0AAW4Z5P3_BACT4</name>
<dbReference type="Pfam" id="PF13443">
    <property type="entry name" value="HTH_26"/>
    <property type="match status" value="1"/>
</dbReference>
<dbReference type="SMART" id="SM00530">
    <property type="entry name" value="HTH_XRE"/>
    <property type="match status" value="1"/>
</dbReference>
<dbReference type="CDD" id="cd00093">
    <property type="entry name" value="HTH_XRE"/>
    <property type="match status" value="1"/>
</dbReference>
<gene>
    <name evidence="2" type="ORF">K0H07_12920</name>
</gene>
<dbReference type="GO" id="GO:0003677">
    <property type="term" value="F:DNA binding"/>
    <property type="evidence" value="ECO:0007669"/>
    <property type="project" value="InterPro"/>
</dbReference>
<dbReference type="SUPFAM" id="SSF47413">
    <property type="entry name" value="lambda repressor-like DNA-binding domains"/>
    <property type="match status" value="1"/>
</dbReference>
<evidence type="ECO:0000313" key="3">
    <source>
        <dbReference type="Proteomes" id="UP001200544"/>
    </source>
</evidence>
<dbReference type="AlphaFoldDB" id="A0AAW4Z5P3"/>
<feature type="domain" description="HTH cro/C1-type" evidence="1">
    <location>
        <begin position="25"/>
        <end position="65"/>
    </location>
</feature>
<organism evidence="2 3">
    <name type="scientific">Bacteroides thetaiotaomicron</name>
    <dbReference type="NCBI Taxonomy" id="818"/>
    <lineage>
        <taxon>Bacteria</taxon>
        <taxon>Pseudomonadati</taxon>
        <taxon>Bacteroidota</taxon>
        <taxon>Bacteroidia</taxon>
        <taxon>Bacteroidales</taxon>
        <taxon>Bacteroidaceae</taxon>
        <taxon>Bacteroides</taxon>
    </lineage>
</organism>